<comment type="cofactor">
    <cofactor evidence="1">
        <name>pyruvate</name>
        <dbReference type="ChEBI" id="CHEBI:15361"/>
    </cofactor>
</comment>
<proteinExistence type="predicted"/>
<accession>A0A1M5W1H7</accession>
<evidence type="ECO:0000313" key="12">
    <source>
        <dbReference type="Proteomes" id="UP000184447"/>
    </source>
</evidence>
<evidence type="ECO:0000256" key="5">
    <source>
        <dbReference type="ARBA" id="ARBA00023066"/>
    </source>
</evidence>
<dbReference type="EMBL" id="FQXM01000014">
    <property type="protein sequence ID" value="SHH81345.1"/>
    <property type="molecule type" value="Genomic_DNA"/>
</dbReference>
<dbReference type="GO" id="GO:0005829">
    <property type="term" value="C:cytosol"/>
    <property type="evidence" value="ECO:0007669"/>
    <property type="project" value="TreeGrafter"/>
</dbReference>
<dbReference type="OrthoDB" id="9793120at2"/>
<evidence type="ECO:0000256" key="10">
    <source>
        <dbReference type="ARBA" id="ARBA00023317"/>
    </source>
</evidence>
<evidence type="ECO:0000256" key="3">
    <source>
        <dbReference type="ARBA" id="ARBA00022793"/>
    </source>
</evidence>
<keyword evidence="4" id="KW-0068">Autocatalytic cleavage</keyword>
<evidence type="ECO:0000256" key="2">
    <source>
        <dbReference type="ARBA" id="ARBA00022691"/>
    </source>
</evidence>
<dbReference type="STRING" id="1121316.SAMN02745207_02621"/>
<keyword evidence="9" id="KW-0704">Schiff base</keyword>
<keyword evidence="12" id="KW-1185">Reference proteome</keyword>
<dbReference type="InterPro" id="IPR023181">
    <property type="entry name" value="Homospermid_syn-like_C"/>
</dbReference>
<evidence type="ECO:0000256" key="8">
    <source>
        <dbReference type="ARBA" id="ARBA00023239"/>
    </source>
</evidence>
<dbReference type="GO" id="GO:0004014">
    <property type="term" value="F:adenosylmethionine decarboxylase activity"/>
    <property type="evidence" value="ECO:0007669"/>
    <property type="project" value="InterPro"/>
</dbReference>
<organism evidence="11 12">
    <name type="scientific">Clostridium grantii DSM 8605</name>
    <dbReference type="NCBI Taxonomy" id="1121316"/>
    <lineage>
        <taxon>Bacteria</taxon>
        <taxon>Bacillati</taxon>
        <taxon>Bacillota</taxon>
        <taxon>Clostridia</taxon>
        <taxon>Eubacteriales</taxon>
        <taxon>Clostridiaceae</taxon>
        <taxon>Clostridium</taxon>
    </lineage>
</organism>
<keyword evidence="8" id="KW-0456">Lyase</keyword>
<dbReference type="InterPro" id="IPR003826">
    <property type="entry name" value="AdoMetDC_fam_prok"/>
</dbReference>
<dbReference type="RefSeq" id="WP_073338869.1">
    <property type="nucleotide sequence ID" value="NZ_FQXM01000014.1"/>
</dbReference>
<dbReference type="AlphaFoldDB" id="A0A1M5W1H7"/>
<evidence type="ECO:0000256" key="9">
    <source>
        <dbReference type="ARBA" id="ARBA00023270"/>
    </source>
</evidence>
<keyword evidence="6" id="KW-0620">Polyamine biosynthesis</keyword>
<evidence type="ECO:0000313" key="11">
    <source>
        <dbReference type="EMBL" id="SHH81345.1"/>
    </source>
</evidence>
<dbReference type="GO" id="GO:0008295">
    <property type="term" value="P:spermidine biosynthetic process"/>
    <property type="evidence" value="ECO:0007669"/>
    <property type="project" value="UniProtKB-KW"/>
</dbReference>
<dbReference type="Gene3D" id="3.60.90.10">
    <property type="entry name" value="S-adenosylmethionine decarboxylase"/>
    <property type="match status" value="1"/>
</dbReference>
<dbReference type="SUPFAM" id="SSF56276">
    <property type="entry name" value="S-adenosylmethionine decarboxylase"/>
    <property type="match status" value="1"/>
</dbReference>
<dbReference type="PANTHER" id="PTHR33866">
    <property type="entry name" value="S-ADENOSYLMETHIONINE DECARBOXYLASE PROENZYME"/>
    <property type="match status" value="1"/>
</dbReference>
<dbReference type="Gene3D" id="3.30.360.30">
    <property type="entry name" value="homospermidine synthase like"/>
    <property type="match status" value="1"/>
</dbReference>
<evidence type="ECO:0000256" key="4">
    <source>
        <dbReference type="ARBA" id="ARBA00022813"/>
    </source>
</evidence>
<protein>
    <submittedName>
        <fullName evidence="11">Homospermidine synthase</fullName>
    </submittedName>
</protein>
<keyword evidence="7" id="KW-0865">Zymogen</keyword>
<dbReference type="PANTHER" id="PTHR33866:SF2">
    <property type="entry name" value="S-ADENOSYLMETHIONINE DECARBOXYLASE PROENZYME"/>
    <property type="match status" value="1"/>
</dbReference>
<evidence type="ECO:0000256" key="6">
    <source>
        <dbReference type="ARBA" id="ARBA00023115"/>
    </source>
</evidence>
<keyword evidence="5" id="KW-0745">Spermidine biosynthesis</keyword>
<name>A0A1M5W1H7_9CLOT</name>
<keyword evidence="2" id="KW-0949">S-adenosyl-L-methionine</keyword>
<keyword evidence="10" id="KW-0670">Pyruvate</keyword>
<gene>
    <name evidence="11" type="ORF">SAMN02745207_02621</name>
</gene>
<keyword evidence="3" id="KW-0210">Decarboxylase</keyword>
<dbReference type="InterPro" id="IPR016067">
    <property type="entry name" value="S-AdoMet_deCO2ase_core"/>
</dbReference>
<evidence type="ECO:0000256" key="1">
    <source>
        <dbReference type="ARBA" id="ARBA00001928"/>
    </source>
</evidence>
<sequence>MGFKYFKKYILIKFYDCNRYILNDYKVVKKVIKEVSEKIDNKTEKKVFPMVNPCGLSALITTKESRLIINTWVKYGYAEVGLFTSLNKFIIEDICKYVSKEMKASRYEVLDDIPMIPTRTEKNLNYLNKTRLEGAVQSYQGTPTISILGSAGGVAKSVLSILNKAVKDKNDPIYSFVCNSQFHLIDSKQKSIEYFYQWFPNLKDKITLHELDLKDTDKFKTFLSNTKTTHVIDISYADTLEMLRCCDELKVIYINTAFENTSVDENIYLEGFTLQERYAIYERYKHDFTNTTAIICSGMNPGVVQWMAMDLMKKFPGETPKACYIVEDDNSFYEDESLADKDTIYTTWSTICFLDEAIYSYPAFMKQHMCLFLYKAVYDLQFKVTLGDKKFLGCLMPHEEVLTLAALYDMEMGFIYKVNDHTTELIKKNINNLDALWDSPMKVLDPAEAPLKGKDLVGVLLVYEDKERYMYNALSNKEIFSKYGTNATYFQVACGIYGALATMLLDDIPKGIYYVDELLLRTSSNYGKYLSYYMKEFVVGENNKSEGSLLDRIN</sequence>
<evidence type="ECO:0000256" key="7">
    <source>
        <dbReference type="ARBA" id="ARBA00023145"/>
    </source>
</evidence>
<dbReference type="Proteomes" id="UP000184447">
    <property type="component" value="Unassembled WGS sequence"/>
</dbReference>
<dbReference type="Pfam" id="PF02675">
    <property type="entry name" value="AdoMet_dc"/>
    <property type="match status" value="1"/>
</dbReference>
<dbReference type="Gene3D" id="3.40.50.720">
    <property type="entry name" value="NAD(P)-binding Rossmann-like Domain"/>
    <property type="match status" value="1"/>
</dbReference>
<reference evidence="11 12" key="1">
    <citation type="submission" date="2016-11" db="EMBL/GenBank/DDBJ databases">
        <authorList>
            <person name="Jaros S."/>
            <person name="Januszkiewicz K."/>
            <person name="Wedrychowicz H."/>
        </authorList>
    </citation>
    <scope>NUCLEOTIDE SEQUENCE [LARGE SCALE GENOMIC DNA]</scope>
    <source>
        <strain evidence="11 12">DSM 8605</strain>
    </source>
</reference>